<sequence>MVAPFAKLKNAGLRRLLTLIGAPTTGTKPILLARLQQKLETPTLSSHGQGTGTTRILSIDMGIRNLAYCVADVKLPHPTTPTTSGSTESKIKDASPPSQDPPTMTLTAWRRVAVQTLLTPTTSSPPCTPPSTSTDTTTPSHPGNPEPDPFHPRALASTAHTLLTTLLLPHAPHTLLIERQRYRSGGGAAVQDWTYRVNMLEGMLWAVLGTLREERAGRTRSGKVKKKGAGEGEGEGPEVWDVSPARVVGFWVGDGKGAVGRGKGAKGKREKVGLVGRWVGGDGVVGAVGASRGGTGIRLEFSGEAESARKAFVGKMIKGRGSRRGSPKKKPKARKKGKNQEDAQILGESLSVADSKAVPVETTEDVGKLDDLADCLLQAAAWVQWEANRRRITEMDEEALLRLVEEHAG</sequence>
<dbReference type="PANTHER" id="PTHR28072:SF1">
    <property type="entry name" value="CRUCIFORM CUTTING ENDONUCLEASE 1, MITOCHONDRIAL-RELATED"/>
    <property type="match status" value="1"/>
</dbReference>
<organism evidence="3 4">
    <name type="scientific">Coniosporium apollinis</name>
    <dbReference type="NCBI Taxonomy" id="61459"/>
    <lineage>
        <taxon>Eukaryota</taxon>
        <taxon>Fungi</taxon>
        <taxon>Dikarya</taxon>
        <taxon>Ascomycota</taxon>
        <taxon>Pezizomycotina</taxon>
        <taxon>Dothideomycetes</taxon>
        <taxon>Dothideomycetes incertae sedis</taxon>
        <taxon>Coniosporium</taxon>
    </lineage>
</organism>
<keyword evidence="4" id="KW-1185">Reference proteome</keyword>
<feature type="domain" description="SAP" evidence="2">
    <location>
        <begin position="5"/>
        <end position="39"/>
    </location>
</feature>
<feature type="compositionally biased region" description="Low complexity" evidence="1">
    <location>
        <begin position="78"/>
        <end position="88"/>
    </location>
</feature>
<feature type="region of interest" description="Disordered" evidence="1">
    <location>
        <begin position="118"/>
        <end position="151"/>
    </location>
</feature>
<dbReference type="InterPro" id="IPR003034">
    <property type="entry name" value="SAP_dom"/>
</dbReference>
<dbReference type="PROSITE" id="PS50800">
    <property type="entry name" value="SAP"/>
    <property type="match status" value="1"/>
</dbReference>
<evidence type="ECO:0000256" key="1">
    <source>
        <dbReference type="SAM" id="MobiDB-lite"/>
    </source>
</evidence>
<dbReference type="InterPro" id="IPR012337">
    <property type="entry name" value="RNaseH-like_sf"/>
</dbReference>
<comment type="caution">
    <text evidence="3">The sequence shown here is derived from an EMBL/GenBank/DDBJ whole genome shotgun (WGS) entry which is preliminary data.</text>
</comment>
<feature type="compositionally biased region" description="Basic residues" evidence="1">
    <location>
        <begin position="319"/>
        <end position="337"/>
    </location>
</feature>
<dbReference type="SMART" id="SM00513">
    <property type="entry name" value="SAP"/>
    <property type="match status" value="1"/>
</dbReference>
<gene>
    <name evidence="3" type="ORF">H2201_006999</name>
</gene>
<reference evidence="3" key="1">
    <citation type="submission" date="2022-10" db="EMBL/GenBank/DDBJ databases">
        <title>Culturing micro-colonial fungi from biological soil crusts in the Mojave desert and describing Neophaeococcomyces mojavensis, and introducing the new genera and species Taxawa tesnikishii.</title>
        <authorList>
            <person name="Kurbessoian T."/>
            <person name="Stajich J.E."/>
        </authorList>
    </citation>
    <scope>NUCLEOTIDE SEQUENCE</scope>
    <source>
        <strain evidence="3">TK_1</strain>
    </source>
</reference>
<dbReference type="InterPro" id="IPR015242">
    <property type="entry name" value="Ydc2_cat"/>
</dbReference>
<feature type="region of interest" description="Disordered" evidence="1">
    <location>
        <begin position="319"/>
        <end position="343"/>
    </location>
</feature>
<evidence type="ECO:0000259" key="2">
    <source>
        <dbReference type="PROSITE" id="PS50800"/>
    </source>
</evidence>
<feature type="region of interest" description="Disordered" evidence="1">
    <location>
        <begin position="78"/>
        <end position="103"/>
    </location>
</feature>
<accession>A0ABQ9NNM7</accession>
<dbReference type="Proteomes" id="UP001172684">
    <property type="component" value="Unassembled WGS sequence"/>
</dbReference>
<dbReference type="SUPFAM" id="SSF53098">
    <property type="entry name" value="Ribonuclease H-like"/>
    <property type="match status" value="1"/>
</dbReference>
<dbReference type="CDD" id="cd16963">
    <property type="entry name" value="CCE1"/>
    <property type="match status" value="1"/>
</dbReference>
<protein>
    <recommendedName>
        <fullName evidence="2">SAP domain-containing protein</fullName>
    </recommendedName>
</protein>
<feature type="region of interest" description="Disordered" evidence="1">
    <location>
        <begin position="219"/>
        <end position="239"/>
    </location>
</feature>
<proteinExistence type="predicted"/>
<dbReference type="InterPro" id="IPR036397">
    <property type="entry name" value="RNaseH_sf"/>
</dbReference>
<feature type="compositionally biased region" description="Low complexity" evidence="1">
    <location>
        <begin position="119"/>
        <end position="141"/>
    </location>
</feature>
<dbReference type="Pfam" id="PF09159">
    <property type="entry name" value="Ydc2-catalyt"/>
    <property type="match status" value="1"/>
</dbReference>
<evidence type="ECO:0000313" key="3">
    <source>
        <dbReference type="EMBL" id="KAJ9660253.1"/>
    </source>
</evidence>
<dbReference type="PANTHER" id="PTHR28072">
    <property type="entry name" value="CRUCIFORM CUTTING ENDONUCLEASE 1, MITOCHONDRIAL-RELATED"/>
    <property type="match status" value="1"/>
</dbReference>
<dbReference type="Gene3D" id="3.30.420.10">
    <property type="entry name" value="Ribonuclease H-like superfamily/Ribonuclease H"/>
    <property type="match status" value="1"/>
</dbReference>
<dbReference type="EMBL" id="JAPDRL010000067">
    <property type="protein sequence ID" value="KAJ9660253.1"/>
    <property type="molecule type" value="Genomic_DNA"/>
</dbReference>
<name>A0ABQ9NNM7_9PEZI</name>
<dbReference type="InterPro" id="IPR039197">
    <property type="entry name" value="Mrs1/Cce1"/>
</dbReference>
<evidence type="ECO:0000313" key="4">
    <source>
        <dbReference type="Proteomes" id="UP001172684"/>
    </source>
</evidence>